<comment type="similarity">
    <text evidence="2">Belongs to the group II decarboxylase family.</text>
</comment>
<feature type="compositionally biased region" description="Polar residues" evidence="7">
    <location>
        <begin position="519"/>
        <end position="529"/>
    </location>
</feature>
<evidence type="ECO:0000256" key="5">
    <source>
        <dbReference type="ARBA" id="ARBA00023239"/>
    </source>
</evidence>
<feature type="modified residue" description="N6-(pyridoxal phosphate)lysine" evidence="6">
    <location>
        <position position="311"/>
    </location>
</feature>
<keyword evidence="5" id="KW-0456">Lyase</keyword>
<dbReference type="AlphaFoldDB" id="A0A9N8WIN6"/>
<dbReference type="EMBL" id="CAJVPP010000532">
    <property type="protein sequence ID" value="CAG8490885.1"/>
    <property type="molecule type" value="Genomic_DNA"/>
</dbReference>
<dbReference type="GO" id="GO:0019752">
    <property type="term" value="P:carboxylic acid metabolic process"/>
    <property type="evidence" value="ECO:0007669"/>
    <property type="project" value="InterPro"/>
</dbReference>
<keyword evidence="4 6" id="KW-0663">Pyridoxal phosphate</keyword>
<evidence type="ECO:0000313" key="9">
    <source>
        <dbReference type="Proteomes" id="UP000789375"/>
    </source>
</evidence>
<dbReference type="SUPFAM" id="SSF53383">
    <property type="entry name" value="PLP-dependent transferases"/>
    <property type="match status" value="1"/>
</dbReference>
<proteinExistence type="inferred from homology"/>
<dbReference type="PANTHER" id="PTHR45677">
    <property type="entry name" value="GLUTAMATE DECARBOXYLASE-RELATED"/>
    <property type="match status" value="1"/>
</dbReference>
<dbReference type="Gene3D" id="3.90.1150.170">
    <property type="match status" value="1"/>
</dbReference>
<organism evidence="8 9">
    <name type="scientific">Funneliformis mosseae</name>
    <name type="common">Endomycorrhizal fungus</name>
    <name type="synonym">Glomus mosseae</name>
    <dbReference type="NCBI Taxonomy" id="27381"/>
    <lineage>
        <taxon>Eukaryota</taxon>
        <taxon>Fungi</taxon>
        <taxon>Fungi incertae sedis</taxon>
        <taxon>Mucoromycota</taxon>
        <taxon>Glomeromycotina</taxon>
        <taxon>Glomeromycetes</taxon>
        <taxon>Glomerales</taxon>
        <taxon>Glomeraceae</taxon>
        <taxon>Funneliformis</taxon>
    </lineage>
</organism>
<comment type="cofactor">
    <cofactor evidence="1 6">
        <name>pyridoxal 5'-phosphate</name>
        <dbReference type="ChEBI" id="CHEBI:597326"/>
    </cofactor>
</comment>
<evidence type="ECO:0000256" key="1">
    <source>
        <dbReference type="ARBA" id="ARBA00001933"/>
    </source>
</evidence>
<comment type="caution">
    <text evidence="8">The sequence shown here is derived from an EMBL/GenBank/DDBJ whole genome shotgun (WGS) entry which is preliminary data.</text>
</comment>
<evidence type="ECO:0000256" key="3">
    <source>
        <dbReference type="ARBA" id="ARBA00022793"/>
    </source>
</evidence>
<sequence length="623" mass="70783">MKPQKEPTQDIFDDLCSDAVELDQLVSQMKDLMVEYVNESRKPGALVVEYKPPDELKTLIDLDLTYTGVGISGLMPLLHNVLRYSVNTWNPKFMDKLYAGTNPVGIITEMLITFLNANSHVYHVSPVLTLMENHVSEKLARLLGMGEKSGGITCPGGAFSNQLAILTARNHMFPEIKTKGYYNFGKRLMLFTSDAGHYSIEKTAMALGLGIDSIVKVPYDDQGRMRPDELERSILQSLKRKETPFFVNATAGTTVLGAFDPLREIGKIAKRYNLWFHVDGSWGGSLIFSEKHKHLIDGSSLADTFVLNPHKLLGTPLQCSFLLASDRQIFQQSNSLGAKYLFHDNKYDLGDGTVGCGRRPDAIKLFIGWKIFGIMGYKQRIEHAFSMAGYLTNLIKNNDRFKMVLETPPSLQICFWYIPKGMKVYGQEEREIEINKYQIWKEKLSLVTKGIHKILQERGRFLFDYSPFELNGRELPLFFRVVMNAPSINEHHLDELVKEVETIGEGILEYLEKNNQIQNGLRSENQTTNEDYHRISGRTNGNGSNSNGVSNGFHHIEHGEQDALQKVLRIKQSTTNEDYDKLIAERNTLQDNLNALRKIQDITNADKNTLIRERDGLIKRIRN</sequence>
<keyword evidence="9" id="KW-1185">Reference proteome</keyword>
<reference evidence="8" key="1">
    <citation type="submission" date="2021-06" db="EMBL/GenBank/DDBJ databases">
        <authorList>
            <person name="Kallberg Y."/>
            <person name="Tangrot J."/>
            <person name="Rosling A."/>
        </authorList>
    </citation>
    <scope>NUCLEOTIDE SEQUENCE</scope>
    <source>
        <strain evidence="8">87-6 pot B 2015</strain>
    </source>
</reference>
<dbReference type="InterPro" id="IPR015421">
    <property type="entry name" value="PyrdxlP-dep_Trfase_major"/>
</dbReference>
<name>A0A9N8WIN6_FUNMO</name>
<evidence type="ECO:0000256" key="6">
    <source>
        <dbReference type="PIRSR" id="PIRSR602129-50"/>
    </source>
</evidence>
<dbReference type="Pfam" id="PF00282">
    <property type="entry name" value="Pyridoxal_deC"/>
    <property type="match status" value="1"/>
</dbReference>
<dbReference type="InterPro" id="IPR002129">
    <property type="entry name" value="PyrdxlP-dep_de-COase"/>
</dbReference>
<dbReference type="Gene3D" id="3.40.640.10">
    <property type="entry name" value="Type I PLP-dependent aspartate aminotransferase-like (Major domain)"/>
    <property type="match status" value="1"/>
</dbReference>
<evidence type="ECO:0000256" key="2">
    <source>
        <dbReference type="ARBA" id="ARBA00009533"/>
    </source>
</evidence>
<feature type="compositionally biased region" description="Low complexity" evidence="7">
    <location>
        <begin position="537"/>
        <end position="551"/>
    </location>
</feature>
<dbReference type="Proteomes" id="UP000789375">
    <property type="component" value="Unassembled WGS sequence"/>
</dbReference>
<accession>A0A9N8WIN6</accession>
<gene>
    <name evidence="8" type="ORF">FMOSSE_LOCUS3526</name>
</gene>
<dbReference type="GO" id="GO:0005737">
    <property type="term" value="C:cytoplasm"/>
    <property type="evidence" value="ECO:0007669"/>
    <property type="project" value="TreeGrafter"/>
</dbReference>
<keyword evidence="3" id="KW-0210">Decarboxylase</keyword>
<dbReference type="InterPro" id="IPR015424">
    <property type="entry name" value="PyrdxlP-dep_Trfase"/>
</dbReference>
<dbReference type="GO" id="GO:0016831">
    <property type="term" value="F:carboxy-lyase activity"/>
    <property type="evidence" value="ECO:0007669"/>
    <property type="project" value="UniProtKB-KW"/>
</dbReference>
<evidence type="ECO:0000256" key="4">
    <source>
        <dbReference type="ARBA" id="ARBA00022898"/>
    </source>
</evidence>
<dbReference type="GO" id="GO:0030170">
    <property type="term" value="F:pyridoxal phosphate binding"/>
    <property type="evidence" value="ECO:0007669"/>
    <property type="project" value="InterPro"/>
</dbReference>
<evidence type="ECO:0000256" key="7">
    <source>
        <dbReference type="SAM" id="MobiDB-lite"/>
    </source>
</evidence>
<feature type="region of interest" description="Disordered" evidence="7">
    <location>
        <begin position="519"/>
        <end position="551"/>
    </location>
</feature>
<evidence type="ECO:0000313" key="8">
    <source>
        <dbReference type="EMBL" id="CAG8490885.1"/>
    </source>
</evidence>
<dbReference type="PANTHER" id="PTHR45677:SF8">
    <property type="entry name" value="CYSTEINE SULFINIC ACID DECARBOXYLASE"/>
    <property type="match status" value="1"/>
</dbReference>
<protein>
    <submittedName>
        <fullName evidence="8">16815_t:CDS:1</fullName>
    </submittedName>
</protein>